<proteinExistence type="predicted"/>
<feature type="domain" description="RNase H type-1" evidence="1">
    <location>
        <begin position="53"/>
        <end position="113"/>
    </location>
</feature>
<name>A0A540MUW5_MALBA</name>
<evidence type="ECO:0000313" key="3">
    <source>
        <dbReference type="Proteomes" id="UP000315295"/>
    </source>
</evidence>
<accession>A0A540MUW5</accession>
<dbReference type="EMBL" id="VIEB01000174">
    <property type="protein sequence ID" value="TQE02552.1"/>
    <property type="molecule type" value="Genomic_DNA"/>
</dbReference>
<dbReference type="InterPro" id="IPR036397">
    <property type="entry name" value="RNaseH_sf"/>
</dbReference>
<dbReference type="InterPro" id="IPR053151">
    <property type="entry name" value="RNase_H-like"/>
</dbReference>
<dbReference type="SUPFAM" id="SSF53098">
    <property type="entry name" value="Ribonuclease H-like"/>
    <property type="match status" value="1"/>
</dbReference>
<dbReference type="Gene3D" id="3.30.420.10">
    <property type="entry name" value="Ribonuclease H-like superfamily/Ribonuclease H"/>
    <property type="match status" value="1"/>
</dbReference>
<dbReference type="GO" id="GO:0004523">
    <property type="term" value="F:RNA-DNA hybrid ribonuclease activity"/>
    <property type="evidence" value="ECO:0007669"/>
    <property type="project" value="InterPro"/>
</dbReference>
<evidence type="ECO:0000313" key="2">
    <source>
        <dbReference type="EMBL" id="TQE02552.1"/>
    </source>
</evidence>
<comment type="caution">
    <text evidence="2">The sequence shown here is derived from an EMBL/GenBank/DDBJ whole genome shotgun (WGS) entry which is preliminary data.</text>
</comment>
<organism evidence="2 3">
    <name type="scientific">Malus baccata</name>
    <name type="common">Siberian crab apple</name>
    <name type="synonym">Pyrus baccata</name>
    <dbReference type="NCBI Taxonomy" id="106549"/>
    <lineage>
        <taxon>Eukaryota</taxon>
        <taxon>Viridiplantae</taxon>
        <taxon>Streptophyta</taxon>
        <taxon>Embryophyta</taxon>
        <taxon>Tracheophyta</taxon>
        <taxon>Spermatophyta</taxon>
        <taxon>Magnoliopsida</taxon>
        <taxon>eudicotyledons</taxon>
        <taxon>Gunneridae</taxon>
        <taxon>Pentapetalae</taxon>
        <taxon>rosids</taxon>
        <taxon>fabids</taxon>
        <taxon>Rosales</taxon>
        <taxon>Rosaceae</taxon>
        <taxon>Amygdaloideae</taxon>
        <taxon>Maleae</taxon>
        <taxon>Malus</taxon>
    </lineage>
</organism>
<dbReference type="CDD" id="cd06222">
    <property type="entry name" value="RNase_H_like"/>
    <property type="match status" value="1"/>
</dbReference>
<dbReference type="PANTHER" id="PTHR47723:SF19">
    <property type="entry name" value="POLYNUCLEOTIDYL TRANSFERASE, RIBONUCLEASE H-LIKE SUPERFAMILY PROTEIN"/>
    <property type="match status" value="1"/>
</dbReference>
<dbReference type="Pfam" id="PF13456">
    <property type="entry name" value="RVT_3"/>
    <property type="match status" value="1"/>
</dbReference>
<dbReference type="GO" id="GO:0003676">
    <property type="term" value="F:nucleic acid binding"/>
    <property type="evidence" value="ECO:0007669"/>
    <property type="project" value="InterPro"/>
</dbReference>
<gene>
    <name evidence="2" type="ORF">C1H46_011858</name>
</gene>
<evidence type="ECO:0000259" key="1">
    <source>
        <dbReference type="Pfam" id="PF13456"/>
    </source>
</evidence>
<sequence length="117" mass="13037">MSCVSPTEWCGWGTLLWWQEFCNYKAAGSGPKPQAMSHQSEWTAPRTGRLKMNIDGSWNIEKKLAGFGIIIRGDTGNFMAARSGCCVDVFSPFQVEAMAVREGLRWAGNMTFSKHNL</sequence>
<dbReference type="InterPro" id="IPR012337">
    <property type="entry name" value="RNaseH-like_sf"/>
</dbReference>
<dbReference type="PANTHER" id="PTHR47723">
    <property type="entry name" value="OS05G0353850 PROTEIN"/>
    <property type="match status" value="1"/>
</dbReference>
<dbReference type="AlphaFoldDB" id="A0A540MUW5"/>
<dbReference type="InterPro" id="IPR044730">
    <property type="entry name" value="RNase_H-like_dom_plant"/>
</dbReference>
<dbReference type="InterPro" id="IPR002156">
    <property type="entry name" value="RNaseH_domain"/>
</dbReference>
<reference evidence="2 3" key="1">
    <citation type="journal article" date="2019" name="G3 (Bethesda)">
        <title>Sequencing of a Wild Apple (Malus baccata) Genome Unravels the Differences Between Cultivated and Wild Apple Species Regarding Disease Resistance and Cold Tolerance.</title>
        <authorList>
            <person name="Chen X."/>
        </authorList>
    </citation>
    <scope>NUCLEOTIDE SEQUENCE [LARGE SCALE GENOMIC DNA]</scope>
    <source>
        <strain evidence="3">cv. Shandingzi</strain>
        <tissue evidence="2">Leaves</tissue>
    </source>
</reference>
<dbReference type="Proteomes" id="UP000315295">
    <property type="component" value="Unassembled WGS sequence"/>
</dbReference>
<keyword evidence="3" id="KW-1185">Reference proteome</keyword>
<protein>
    <recommendedName>
        <fullName evidence="1">RNase H type-1 domain-containing protein</fullName>
    </recommendedName>
</protein>